<dbReference type="GO" id="GO:0005783">
    <property type="term" value="C:endoplasmic reticulum"/>
    <property type="evidence" value="ECO:0007669"/>
    <property type="project" value="UniProtKB-SubCell"/>
</dbReference>
<evidence type="ECO:0000256" key="4">
    <source>
        <dbReference type="ARBA" id="ARBA00022824"/>
    </source>
</evidence>
<dbReference type="FunFam" id="2.60.40.150:FF:000113">
    <property type="entry name" value="activating signal cointegrator 1 complex subunit 3"/>
    <property type="match status" value="1"/>
</dbReference>
<protein>
    <recommendedName>
        <fullName evidence="8">SEC63 domain-containing protein</fullName>
    </recommendedName>
</protein>
<keyword evidence="3" id="KW-0812">Transmembrane</keyword>
<name>A0A2I0U1X7_LIMLA</name>
<evidence type="ECO:0000256" key="5">
    <source>
        <dbReference type="ARBA" id="ARBA00022989"/>
    </source>
</evidence>
<dbReference type="SUPFAM" id="SSF158702">
    <property type="entry name" value="Sec63 N-terminal domain-like"/>
    <property type="match status" value="1"/>
</dbReference>
<keyword evidence="4" id="KW-0256">Endoplasmic reticulum</keyword>
<reference evidence="10" key="2">
    <citation type="submission" date="2017-12" db="EMBL/GenBank/DDBJ databases">
        <title>Genome sequence of the Bar-tailed Godwit (Limosa lapponica baueri).</title>
        <authorList>
            <person name="Lima N.C.B."/>
            <person name="Parody-Merino A.M."/>
            <person name="Battley P.F."/>
            <person name="Fidler A.E."/>
            <person name="Prosdocimi F."/>
        </authorList>
    </citation>
    <scope>NUCLEOTIDE SEQUENCE [LARGE SCALE GENOMIC DNA]</scope>
</reference>
<dbReference type="AlphaFoldDB" id="A0A2I0U1X7"/>
<evidence type="ECO:0000256" key="3">
    <source>
        <dbReference type="ARBA" id="ARBA00022692"/>
    </source>
</evidence>
<dbReference type="GO" id="GO:0043138">
    <property type="term" value="F:3'-5' DNA helicase activity"/>
    <property type="evidence" value="ECO:0007669"/>
    <property type="project" value="TreeGrafter"/>
</dbReference>
<comment type="subcellular location">
    <subcellularLocation>
        <location evidence="2">Endoplasmic reticulum</location>
    </subcellularLocation>
    <subcellularLocation>
        <location evidence="1">Membrane</location>
        <topology evidence="1">Multi-pass membrane protein</topology>
    </subcellularLocation>
</comment>
<gene>
    <name evidence="9" type="ORF">llap_9615</name>
</gene>
<keyword evidence="10" id="KW-1185">Reference proteome</keyword>
<accession>A0A2I0U1X7</accession>
<evidence type="ECO:0000256" key="7">
    <source>
        <dbReference type="ARBA" id="ARBA00023186"/>
    </source>
</evidence>
<evidence type="ECO:0000313" key="10">
    <source>
        <dbReference type="Proteomes" id="UP000233556"/>
    </source>
</evidence>
<sequence>MQQSLMPKRRHYWESPSQTYRKGRCDMTAKRMIAEPIAKIPSYLLSADEYTDLPVRHNEDQMNSELAKHLPIEVNPHSFDSSHTKTHLLLQAHFSHAMLPCPDYATDTKTVLDQAIRICQAMLDVAAHHGWLVTALNITNLVQMVVQGRWIHDSSLLTLPNIELHHLYLFRKWSQGKRKSAHGGYQGPIECLPELMAACEGKENVFASIVESELQTAHVSQGKQDSKAVAPRFPKVKDEGWFLILGEVDKKELIALKRTGYIRNRNTVSVAFYTPETPGKCIYTLYLMSDSYLGMDQQYDIYLNIIPAGTSAQVTAEPSDAMGHLTLK</sequence>
<dbReference type="PANTHER" id="PTHR24075">
    <property type="entry name" value="SEC63 DOMAIN-CONTAINING"/>
    <property type="match status" value="1"/>
</dbReference>
<feature type="domain" description="SEC63" evidence="8">
    <location>
        <begin position="7"/>
        <end position="303"/>
    </location>
</feature>
<dbReference type="PANTHER" id="PTHR24075:SF6">
    <property type="entry name" value="ACTIVATING SIGNAL COINTEGRATOR 1 COMPLEX SUBUNIT 3"/>
    <property type="match status" value="1"/>
</dbReference>
<dbReference type="FunFam" id="1.10.3380.10:FF:000002">
    <property type="entry name" value="Activating signal cointegrator 1 complex subunit 3"/>
    <property type="match status" value="1"/>
</dbReference>
<evidence type="ECO:0000256" key="2">
    <source>
        <dbReference type="ARBA" id="ARBA00004240"/>
    </source>
</evidence>
<reference evidence="10" key="1">
    <citation type="submission" date="2017-11" db="EMBL/GenBank/DDBJ databases">
        <authorList>
            <person name="Lima N.C."/>
            <person name="Parody-Merino A.M."/>
            <person name="Battley P.F."/>
            <person name="Fidler A.E."/>
            <person name="Prosdocimi F."/>
        </authorList>
    </citation>
    <scope>NUCLEOTIDE SEQUENCE [LARGE SCALE GENOMIC DNA]</scope>
</reference>
<dbReference type="GO" id="GO:0005634">
    <property type="term" value="C:nucleus"/>
    <property type="evidence" value="ECO:0007669"/>
    <property type="project" value="TreeGrafter"/>
</dbReference>
<dbReference type="Proteomes" id="UP000233556">
    <property type="component" value="Unassembled WGS sequence"/>
</dbReference>
<dbReference type="OrthoDB" id="5575at2759"/>
<dbReference type="InterPro" id="IPR035892">
    <property type="entry name" value="C2_domain_sf"/>
</dbReference>
<keyword evidence="7" id="KW-0143">Chaperone</keyword>
<organism evidence="9 10">
    <name type="scientific">Limosa lapponica baueri</name>
    <dbReference type="NCBI Taxonomy" id="1758121"/>
    <lineage>
        <taxon>Eukaryota</taxon>
        <taxon>Metazoa</taxon>
        <taxon>Chordata</taxon>
        <taxon>Craniata</taxon>
        <taxon>Vertebrata</taxon>
        <taxon>Euteleostomi</taxon>
        <taxon>Archelosauria</taxon>
        <taxon>Archosauria</taxon>
        <taxon>Dinosauria</taxon>
        <taxon>Saurischia</taxon>
        <taxon>Theropoda</taxon>
        <taxon>Coelurosauria</taxon>
        <taxon>Aves</taxon>
        <taxon>Neognathae</taxon>
        <taxon>Neoaves</taxon>
        <taxon>Charadriiformes</taxon>
        <taxon>Scolopacidae</taxon>
        <taxon>Limosa</taxon>
    </lineage>
</organism>
<evidence type="ECO:0000256" key="1">
    <source>
        <dbReference type="ARBA" id="ARBA00004141"/>
    </source>
</evidence>
<dbReference type="InterPro" id="IPR014756">
    <property type="entry name" value="Ig_E-set"/>
</dbReference>
<dbReference type="InterPro" id="IPR004179">
    <property type="entry name" value="Sec63-dom"/>
</dbReference>
<dbReference type="Pfam" id="PF02889">
    <property type="entry name" value="Sec63"/>
    <property type="match status" value="1"/>
</dbReference>
<dbReference type="Gene3D" id="1.10.3380.10">
    <property type="entry name" value="Sec63 N-terminal domain-like domain"/>
    <property type="match status" value="1"/>
</dbReference>
<evidence type="ECO:0000259" key="8">
    <source>
        <dbReference type="SMART" id="SM00973"/>
    </source>
</evidence>
<evidence type="ECO:0000313" key="9">
    <source>
        <dbReference type="EMBL" id="PKU40076.1"/>
    </source>
</evidence>
<dbReference type="GO" id="GO:0016020">
    <property type="term" value="C:membrane"/>
    <property type="evidence" value="ECO:0007669"/>
    <property type="project" value="UniProtKB-SubCell"/>
</dbReference>
<dbReference type="GO" id="GO:0003723">
    <property type="term" value="F:RNA binding"/>
    <property type="evidence" value="ECO:0007669"/>
    <property type="project" value="TreeGrafter"/>
</dbReference>
<dbReference type="SUPFAM" id="SSF81296">
    <property type="entry name" value="E set domains"/>
    <property type="match status" value="1"/>
</dbReference>
<keyword evidence="5" id="KW-1133">Transmembrane helix</keyword>
<dbReference type="Gene3D" id="2.60.40.150">
    <property type="entry name" value="C2 domain"/>
    <property type="match status" value="1"/>
</dbReference>
<evidence type="ECO:0000256" key="6">
    <source>
        <dbReference type="ARBA" id="ARBA00023136"/>
    </source>
</evidence>
<proteinExistence type="predicted"/>
<keyword evidence="6" id="KW-0472">Membrane</keyword>
<dbReference type="SMART" id="SM00973">
    <property type="entry name" value="Sec63"/>
    <property type="match status" value="1"/>
</dbReference>
<dbReference type="EMBL" id="KZ506342">
    <property type="protein sequence ID" value="PKU40076.1"/>
    <property type="molecule type" value="Genomic_DNA"/>
</dbReference>